<dbReference type="EMBL" id="FAXA01000391">
    <property type="protein sequence ID" value="CUV03337.1"/>
    <property type="molecule type" value="Genomic_DNA"/>
</dbReference>
<evidence type="ECO:0000259" key="7">
    <source>
        <dbReference type="Pfam" id="PF00590"/>
    </source>
</evidence>
<gene>
    <name evidence="8" type="ORF">MGWOODY_Clf185</name>
</gene>
<feature type="domain" description="Tetrapyrrole methylase" evidence="7">
    <location>
        <begin position="11"/>
        <end position="218"/>
    </location>
</feature>
<dbReference type="PANTHER" id="PTHR43467:SF2">
    <property type="entry name" value="COBALT-PRECORRIN-2 C(20)-METHYLTRANSFERASE"/>
    <property type="match status" value="1"/>
</dbReference>
<proteinExistence type="inferred from homology"/>
<keyword evidence="5 8" id="KW-0808">Transferase</keyword>
<dbReference type="SUPFAM" id="SSF53790">
    <property type="entry name" value="Tetrapyrrole methylase"/>
    <property type="match status" value="1"/>
</dbReference>
<evidence type="ECO:0000256" key="2">
    <source>
        <dbReference type="ARBA" id="ARBA00005879"/>
    </source>
</evidence>
<dbReference type="InterPro" id="IPR006364">
    <property type="entry name" value="CobI/CbiL/CobIJ_dom"/>
</dbReference>
<keyword evidence="4 8" id="KW-0489">Methyltransferase</keyword>
<evidence type="ECO:0000256" key="6">
    <source>
        <dbReference type="ARBA" id="ARBA00022691"/>
    </source>
</evidence>
<dbReference type="UniPathway" id="UPA00148"/>
<dbReference type="CDD" id="cd11645">
    <property type="entry name" value="Precorrin_2_C20_MT"/>
    <property type="match status" value="1"/>
</dbReference>
<dbReference type="NCBIfam" id="TIGR01467">
    <property type="entry name" value="cobI_cbiL"/>
    <property type="match status" value="1"/>
</dbReference>
<comment type="similarity">
    <text evidence="2">Belongs to the precorrin methyltransferase family.</text>
</comment>
<dbReference type="Pfam" id="PF00590">
    <property type="entry name" value="TP_methylase"/>
    <property type="match status" value="1"/>
</dbReference>
<dbReference type="InterPro" id="IPR014776">
    <property type="entry name" value="4pyrrole_Mease_sub2"/>
</dbReference>
<dbReference type="GO" id="GO:0030788">
    <property type="term" value="F:precorrin-2 C20-methyltransferase activity"/>
    <property type="evidence" value="ECO:0007669"/>
    <property type="project" value="UniProtKB-EC"/>
</dbReference>
<dbReference type="AlphaFoldDB" id="A0A170QAW5"/>
<comment type="pathway">
    <text evidence="1">Cofactor biosynthesis; adenosylcobalamin biosynthesis.</text>
</comment>
<dbReference type="EC" id="2.1.1.130" evidence="8"/>
<reference evidence="8" key="1">
    <citation type="submission" date="2015-10" db="EMBL/GenBank/DDBJ databases">
        <authorList>
            <person name="Gilbert D.G."/>
        </authorList>
    </citation>
    <scope>NUCLEOTIDE SEQUENCE</scope>
</reference>
<keyword evidence="3" id="KW-0169">Cobalamin biosynthesis</keyword>
<dbReference type="InterPro" id="IPR035996">
    <property type="entry name" value="4pyrrol_Methylase_sf"/>
</dbReference>
<evidence type="ECO:0000256" key="1">
    <source>
        <dbReference type="ARBA" id="ARBA00004953"/>
    </source>
</evidence>
<name>A0A170QAW5_9ZZZZ</name>
<evidence type="ECO:0000256" key="3">
    <source>
        <dbReference type="ARBA" id="ARBA00022573"/>
    </source>
</evidence>
<organism evidence="8">
    <name type="scientific">hydrothermal vent metagenome</name>
    <dbReference type="NCBI Taxonomy" id="652676"/>
    <lineage>
        <taxon>unclassified sequences</taxon>
        <taxon>metagenomes</taxon>
        <taxon>ecological metagenomes</taxon>
    </lineage>
</organism>
<protein>
    <submittedName>
        <fullName evidence="8">Cobalt-precorrin-2 C20-methyltransferase</fullName>
        <ecNumber evidence="8">2.1.1.130</ecNumber>
    </submittedName>
</protein>
<evidence type="ECO:0000256" key="5">
    <source>
        <dbReference type="ARBA" id="ARBA00022679"/>
    </source>
</evidence>
<evidence type="ECO:0000313" key="8">
    <source>
        <dbReference type="EMBL" id="CUV03337.1"/>
    </source>
</evidence>
<dbReference type="GO" id="GO:0009236">
    <property type="term" value="P:cobalamin biosynthetic process"/>
    <property type="evidence" value="ECO:0007669"/>
    <property type="project" value="UniProtKB-UniPathway"/>
</dbReference>
<dbReference type="GO" id="GO:0032259">
    <property type="term" value="P:methylation"/>
    <property type="evidence" value="ECO:0007669"/>
    <property type="project" value="UniProtKB-KW"/>
</dbReference>
<dbReference type="Gene3D" id="3.40.1010.10">
    <property type="entry name" value="Cobalt-precorrin-4 Transmethylase, Domain 1"/>
    <property type="match status" value="1"/>
</dbReference>
<dbReference type="InterPro" id="IPR014777">
    <property type="entry name" value="4pyrrole_Mease_sub1"/>
</dbReference>
<sequence>MTQDSTKFGCLYGIGVGPGDPELITLKALKALQTAPVICVPQAANRRDSYALTIVKDYVKPEQEILRAPFPTDDAEGAAQVWREASKMVAEKLEKGQDVAFLTEGDPMLFSTFSYVLAGLQELCPEAPVIIIPGVSSVMAAAASSGVPLVTHGQRLAILPAAYGLDDLSEATSNFDTVVLMKVSPNIVKTLADLEGLGLTGQSTYVRRASTDREKVIRDITKITDGDMDYFSLLIVKGNPKDHTK</sequence>
<keyword evidence="6" id="KW-0949">S-adenosyl-L-methionine</keyword>
<dbReference type="Gene3D" id="3.30.950.10">
    <property type="entry name" value="Methyltransferase, Cobalt-precorrin-4 Transmethylase, Domain 2"/>
    <property type="match status" value="1"/>
</dbReference>
<dbReference type="PANTHER" id="PTHR43467">
    <property type="entry name" value="COBALT-PRECORRIN-2 C(20)-METHYLTRANSFERASE"/>
    <property type="match status" value="1"/>
</dbReference>
<dbReference type="InterPro" id="IPR000878">
    <property type="entry name" value="4pyrrol_Mease"/>
</dbReference>
<dbReference type="PIRSF" id="PIRSF036427">
    <property type="entry name" value="Precrrn-2_mtase"/>
    <property type="match status" value="1"/>
</dbReference>
<dbReference type="InterPro" id="IPR012382">
    <property type="entry name" value="CobI/CbiL"/>
</dbReference>
<evidence type="ECO:0000256" key="4">
    <source>
        <dbReference type="ARBA" id="ARBA00022603"/>
    </source>
</evidence>
<accession>A0A170QAW5</accession>